<sequence>MKESGTMAGSVTNNKVQAGGFLARLARDKRGNTLALMVMALIPLIALVGSSVDTARLYVVKVRLQQACDAGVLAGRKFMVSSTSTTLDDNAAAKAQNFFAANFQSGMFASTGALFTPRKTTDSQVAGTAVATVPMTLTGMMGFDPVQLTVTCEARFDIADVDVMFVLDTTGSMAYAASDTSYSGQTVYSYTRSDGTTGYYTTEKSNARIKALRTAVLNFYDTLAATADSTTKIRYGFVPYTSTVNVGKIIPSSFLNIGTYAYSTRRAYEANYGSSSSTVYSNTTQATCNAYAGRNPTSGYDSNSRAVYKTVSWNSSTKKCTVTSQTVQLMWTFGSIDTDVSQYVLGGWVTDPSKIDGTTSKWQGCIEERDTTASASFSQSSLPGDLDPNLPATNDATKWRPMWPDQIYERPNTSSTNVTNSTAQGSNYENVGSAAKLKLGYVSCGKEAQRLAVMTRDEVSSFLNDPDFRPMGGTYHDVGMIWGTRFLSPNGPFAADTAAWPGRKTPIRHLVFMTDGEMSPSLEIYGLYGLEKTDRRVTGTDTSTQTARHNARFVAECEAAKNLNITVWVIAFGQSLTTEMTQCASSSGNAFTASSDTALDTAFQTIASRVAMLRISK</sequence>
<accession>A0A7U4LEW5</accession>
<dbReference type="InterPro" id="IPR036465">
    <property type="entry name" value="vWFA_dom_sf"/>
</dbReference>
<dbReference type="Pfam" id="PF13400">
    <property type="entry name" value="Tad"/>
    <property type="match status" value="1"/>
</dbReference>
<organism evidence="4 5">
    <name type="scientific">Sphingomonas hengshuiensis</name>
    <dbReference type="NCBI Taxonomy" id="1609977"/>
    <lineage>
        <taxon>Bacteria</taxon>
        <taxon>Pseudomonadati</taxon>
        <taxon>Pseudomonadota</taxon>
        <taxon>Alphaproteobacteria</taxon>
        <taxon>Sphingomonadales</taxon>
        <taxon>Sphingomonadaceae</taxon>
        <taxon>Sphingomonas</taxon>
    </lineage>
</organism>
<feature type="transmembrane region" description="Helical" evidence="2">
    <location>
        <begin position="34"/>
        <end position="52"/>
    </location>
</feature>
<dbReference type="SUPFAM" id="SSF53300">
    <property type="entry name" value="vWA-like"/>
    <property type="match status" value="1"/>
</dbReference>
<proteinExistence type="predicted"/>
<keyword evidence="2" id="KW-1133">Transmembrane helix</keyword>
<dbReference type="Proteomes" id="UP000032300">
    <property type="component" value="Chromosome"/>
</dbReference>
<dbReference type="InterPro" id="IPR028087">
    <property type="entry name" value="Tad_N"/>
</dbReference>
<evidence type="ECO:0000313" key="4">
    <source>
        <dbReference type="EMBL" id="AJP71504.1"/>
    </source>
</evidence>
<keyword evidence="2" id="KW-0812">Transmembrane</keyword>
<gene>
    <name evidence="4" type="ORF">TS85_06535</name>
</gene>
<dbReference type="KEGG" id="sphi:TS85_06535"/>
<evidence type="ECO:0000256" key="2">
    <source>
        <dbReference type="SAM" id="Phobius"/>
    </source>
</evidence>
<dbReference type="Gene3D" id="3.40.50.410">
    <property type="entry name" value="von Willebrand factor, type A domain"/>
    <property type="match status" value="2"/>
</dbReference>
<reference evidence="4 5" key="2">
    <citation type="submission" date="2015-02" db="EMBL/GenBank/DDBJ databases">
        <title>The complete genome of Sphingomonas hengshuiensis sp. WHSC-8 isolated from soil of Hengshui Lake.</title>
        <authorList>
            <person name="Wei S."/>
            <person name="Guo J."/>
            <person name="Su C."/>
            <person name="Wu R."/>
            <person name="Zhang Z."/>
            <person name="Liang K."/>
            <person name="Li H."/>
            <person name="Wang T."/>
            <person name="Liu H."/>
            <person name="Zhang C."/>
            <person name="Li Z."/>
            <person name="Wang Q."/>
            <person name="Meng J."/>
        </authorList>
    </citation>
    <scope>NUCLEOTIDE SEQUENCE [LARGE SCALE GENOMIC DNA]</scope>
    <source>
        <strain evidence="4 5">WHSC-8</strain>
    </source>
</reference>
<evidence type="ECO:0000256" key="1">
    <source>
        <dbReference type="SAM" id="MobiDB-lite"/>
    </source>
</evidence>
<feature type="domain" description="Putative Flp pilus-assembly TadG-like N-terminal" evidence="3">
    <location>
        <begin position="31"/>
        <end position="75"/>
    </location>
</feature>
<keyword evidence="5" id="KW-1185">Reference proteome</keyword>
<reference evidence="4 5" key="1">
    <citation type="journal article" date="2015" name="Int. J. Syst. Evol. Microbiol.">
        <title>Sphingomonas hengshuiensis sp. nov., isolated from lake wetland.</title>
        <authorList>
            <person name="Wei S."/>
            <person name="Wang T."/>
            <person name="Liu H."/>
            <person name="Zhang C."/>
            <person name="Guo J."/>
            <person name="Wang Q."/>
            <person name="Liang K."/>
            <person name="Zhang Z."/>
        </authorList>
    </citation>
    <scope>NUCLEOTIDE SEQUENCE [LARGE SCALE GENOMIC DNA]</scope>
    <source>
        <strain evidence="4 5">WHSC-8</strain>
    </source>
</reference>
<evidence type="ECO:0000259" key="3">
    <source>
        <dbReference type="Pfam" id="PF13400"/>
    </source>
</evidence>
<evidence type="ECO:0000313" key="5">
    <source>
        <dbReference type="Proteomes" id="UP000032300"/>
    </source>
</evidence>
<keyword evidence="2" id="KW-0472">Membrane</keyword>
<dbReference type="AlphaFoldDB" id="A0A7U4LEW5"/>
<feature type="compositionally biased region" description="Polar residues" evidence="1">
    <location>
        <begin position="373"/>
        <end position="382"/>
    </location>
</feature>
<name>A0A7U4LEW5_9SPHN</name>
<dbReference type="EMBL" id="CP010836">
    <property type="protein sequence ID" value="AJP71504.1"/>
    <property type="molecule type" value="Genomic_DNA"/>
</dbReference>
<protein>
    <recommendedName>
        <fullName evidence="3">Putative Flp pilus-assembly TadG-like N-terminal domain-containing protein</fullName>
    </recommendedName>
</protein>
<feature type="region of interest" description="Disordered" evidence="1">
    <location>
        <begin position="373"/>
        <end position="398"/>
    </location>
</feature>